<evidence type="ECO:0000313" key="3">
    <source>
        <dbReference type="Proteomes" id="UP001152523"/>
    </source>
</evidence>
<feature type="domain" description="Transposase MuDR plant" evidence="1">
    <location>
        <begin position="15"/>
        <end position="76"/>
    </location>
</feature>
<protein>
    <recommendedName>
        <fullName evidence="1">Transposase MuDR plant domain-containing protein</fullName>
    </recommendedName>
</protein>
<dbReference type="EMBL" id="CAMAPF010000108">
    <property type="protein sequence ID" value="CAH9100516.1"/>
    <property type="molecule type" value="Genomic_DNA"/>
</dbReference>
<organism evidence="2 3">
    <name type="scientific">Cuscuta epithymum</name>
    <dbReference type="NCBI Taxonomy" id="186058"/>
    <lineage>
        <taxon>Eukaryota</taxon>
        <taxon>Viridiplantae</taxon>
        <taxon>Streptophyta</taxon>
        <taxon>Embryophyta</taxon>
        <taxon>Tracheophyta</taxon>
        <taxon>Spermatophyta</taxon>
        <taxon>Magnoliopsida</taxon>
        <taxon>eudicotyledons</taxon>
        <taxon>Gunneridae</taxon>
        <taxon>Pentapetalae</taxon>
        <taxon>asterids</taxon>
        <taxon>lamiids</taxon>
        <taxon>Solanales</taxon>
        <taxon>Convolvulaceae</taxon>
        <taxon>Cuscuteae</taxon>
        <taxon>Cuscuta</taxon>
        <taxon>Cuscuta subgen. Cuscuta</taxon>
    </lineage>
</organism>
<dbReference type="InterPro" id="IPR004332">
    <property type="entry name" value="Transposase_MuDR"/>
</dbReference>
<dbReference type="AlphaFoldDB" id="A0AAV0DLZ8"/>
<name>A0AAV0DLZ8_9ASTE</name>
<dbReference type="Pfam" id="PF03108">
    <property type="entry name" value="DBD_Tnp_Mut"/>
    <property type="match status" value="1"/>
</dbReference>
<comment type="caution">
    <text evidence="2">The sequence shown here is derived from an EMBL/GenBank/DDBJ whole genome shotgun (WGS) entry which is preliminary data.</text>
</comment>
<evidence type="ECO:0000259" key="1">
    <source>
        <dbReference type="Pfam" id="PF03108"/>
    </source>
</evidence>
<reference evidence="2" key="1">
    <citation type="submission" date="2022-07" db="EMBL/GenBank/DDBJ databases">
        <authorList>
            <person name="Macas J."/>
            <person name="Novak P."/>
            <person name="Neumann P."/>
        </authorList>
    </citation>
    <scope>NUCLEOTIDE SEQUENCE</scope>
</reference>
<accession>A0AAV0DLZ8</accession>
<gene>
    <name evidence="2" type="ORF">CEPIT_LOCUS15319</name>
</gene>
<evidence type="ECO:0000313" key="2">
    <source>
        <dbReference type="EMBL" id="CAH9100516.1"/>
    </source>
</evidence>
<sequence>MSGSGMQRFAPEGEIEVGQQFNNKEQIINMVSLYSIKRNQFYRVMESDKYKWVAQCKRKKECDCPWRICATKNKDNLDSFTIVRYPGPHSATCVTKNISSSFTSISFSHVKEHVNRVAHDLIRVAGFMFDRYIWYYRYPSCISSYLDHDFINNFNYFFFKSIQIFCQFDYTLYYYTLSFSV</sequence>
<keyword evidence="3" id="KW-1185">Reference proteome</keyword>
<proteinExistence type="predicted"/>
<dbReference type="Proteomes" id="UP001152523">
    <property type="component" value="Unassembled WGS sequence"/>
</dbReference>